<dbReference type="OrthoDB" id="6228003at2"/>
<keyword evidence="2" id="KW-1185">Reference proteome</keyword>
<dbReference type="RefSeq" id="WP_138620899.1">
    <property type="nucleotide sequence ID" value="NZ_SZVP01000002.1"/>
</dbReference>
<protein>
    <recommendedName>
        <fullName evidence="3">DUF2946 domain-containing protein</fullName>
    </recommendedName>
</protein>
<proteinExistence type="predicted"/>
<accession>A0A8H2JMW2</accession>
<dbReference type="AlphaFoldDB" id="A0A8H2JMW2"/>
<organism evidence="1 2">
    <name type="scientific">Colwellia ponticola</name>
    <dbReference type="NCBI Taxonomy" id="2304625"/>
    <lineage>
        <taxon>Bacteria</taxon>
        <taxon>Pseudomonadati</taxon>
        <taxon>Pseudomonadota</taxon>
        <taxon>Gammaproteobacteria</taxon>
        <taxon>Alteromonadales</taxon>
        <taxon>Colwelliaceae</taxon>
        <taxon>Colwellia</taxon>
    </lineage>
</organism>
<reference evidence="1 2" key="1">
    <citation type="submission" date="2019-05" db="EMBL/GenBank/DDBJ databases">
        <title>Colwellia ponticola sp. nov., isolated from seawater.</title>
        <authorList>
            <person name="Yoon J.-H."/>
        </authorList>
    </citation>
    <scope>NUCLEOTIDE SEQUENCE [LARGE SCALE GENOMIC DNA]</scope>
    <source>
        <strain evidence="1 2">OISW-25</strain>
    </source>
</reference>
<name>A0A8H2JMW2_9GAMM</name>
<comment type="caution">
    <text evidence="1">The sequence shown here is derived from an EMBL/GenBank/DDBJ whole genome shotgun (WGS) entry which is preliminary data.</text>
</comment>
<dbReference type="Proteomes" id="UP000307702">
    <property type="component" value="Unassembled WGS sequence"/>
</dbReference>
<gene>
    <name evidence="1" type="ORF">FCS21_04725</name>
</gene>
<evidence type="ECO:0000313" key="2">
    <source>
        <dbReference type="Proteomes" id="UP000307702"/>
    </source>
</evidence>
<sequence>MEYFLKNRLLVSIFLLVSIVLQSFASIASPAENHQVDVEHLQSVHVHANDNAFQEADEAGHDIKDCHHCGHCSASHSVWMTVKNAIEIFSAKSFESSLYLVKSPSTYIETTFRPPIFYLT</sequence>
<evidence type="ECO:0000313" key="1">
    <source>
        <dbReference type="EMBL" id="TMM47064.1"/>
    </source>
</evidence>
<evidence type="ECO:0008006" key="3">
    <source>
        <dbReference type="Google" id="ProtNLM"/>
    </source>
</evidence>
<dbReference type="EMBL" id="SZVP01000002">
    <property type="protein sequence ID" value="TMM47064.1"/>
    <property type="molecule type" value="Genomic_DNA"/>
</dbReference>